<dbReference type="RefSeq" id="WP_012165984.1">
    <property type="nucleotide sequence ID" value="NC_009925.1"/>
</dbReference>
<evidence type="ECO:0000256" key="1">
    <source>
        <dbReference type="SAM" id="MobiDB-lite"/>
    </source>
</evidence>
<reference evidence="2 3" key="1">
    <citation type="journal article" date="2008" name="Proc. Natl. Acad. Sci. U.S.A.">
        <title>Niche adaptation and genome expansion in the chlorophyll d-producing cyanobacterium Acaryochloris marina.</title>
        <authorList>
            <person name="Swingley W.D."/>
            <person name="Chen M."/>
            <person name="Cheung P.C."/>
            <person name="Conrad A.L."/>
            <person name="Dejesa L.C."/>
            <person name="Hao J."/>
            <person name="Honchak B.M."/>
            <person name="Karbach L.E."/>
            <person name="Kurdoglu A."/>
            <person name="Lahiri S."/>
            <person name="Mastrian S.D."/>
            <person name="Miyashita H."/>
            <person name="Page L."/>
            <person name="Ramakrishna P."/>
            <person name="Satoh S."/>
            <person name="Sattley W.M."/>
            <person name="Shimada Y."/>
            <person name="Taylor H.L."/>
            <person name="Tomo T."/>
            <person name="Tsuchiya T."/>
            <person name="Wang Z.T."/>
            <person name="Raymond J."/>
            <person name="Mimuro M."/>
            <person name="Blankenship R.E."/>
            <person name="Touchman J.W."/>
        </authorList>
    </citation>
    <scope>NUCLEOTIDE SEQUENCE [LARGE SCALE GENOMIC DNA]</scope>
    <source>
        <strain evidence="3">MBIC 11017</strain>
    </source>
</reference>
<organism evidence="2 3">
    <name type="scientific">Acaryochloris marina (strain MBIC 11017)</name>
    <dbReference type="NCBI Taxonomy" id="329726"/>
    <lineage>
        <taxon>Bacteria</taxon>
        <taxon>Bacillati</taxon>
        <taxon>Cyanobacteriota</taxon>
        <taxon>Cyanophyceae</taxon>
        <taxon>Acaryochloridales</taxon>
        <taxon>Acaryochloridaceae</taxon>
        <taxon>Acaryochloris</taxon>
    </lineage>
</organism>
<accession>B0C0H9</accession>
<sequence length="172" mass="18785">MVSITELMKYGSRRKVEAIAAELGYPKADEYPEEVLEEVQKRISTKKQSVSSKAHTAADSETEAEAQQDLRYVQEAAEHRAAGLLISLDALTMMHCASRQFTDPKLQQAVNDSQTQLKQMLTGVAVYYDPDHFLSPTPLAQITAGGNGSTQSPKSLNGKPSDSELNVVEVVC</sequence>
<proteinExistence type="predicted"/>
<evidence type="ECO:0000313" key="2">
    <source>
        <dbReference type="EMBL" id="ABW30772.1"/>
    </source>
</evidence>
<dbReference type="OrthoDB" id="571729at2"/>
<feature type="compositionally biased region" description="Polar residues" evidence="1">
    <location>
        <begin position="149"/>
        <end position="162"/>
    </location>
</feature>
<name>B0C0H9_ACAM1</name>
<gene>
    <name evidence="2" type="ordered locus">AM1_5831</name>
</gene>
<dbReference type="HOGENOM" id="CLU_1551908_0_0_3"/>
<dbReference type="EMBL" id="CP000828">
    <property type="protein sequence ID" value="ABW30772.1"/>
    <property type="molecule type" value="Genomic_DNA"/>
</dbReference>
<evidence type="ECO:0000313" key="3">
    <source>
        <dbReference type="Proteomes" id="UP000000268"/>
    </source>
</evidence>
<keyword evidence="3" id="KW-1185">Reference proteome</keyword>
<protein>
    <submittedName>
        <fullName evidence="2">Uncharacterized protein</fullName>
    </submittedName>
</protein>
<dbReference type="Proteomes" id="UP000000268">
    <property type="component" value="Chromosome"/>
</dbReference>
<dbReference type="AlphaFoldDB" id="B0C0H9"/>
<feature type="region of interest" description="Disordered" evidence="1">
    <location>
        <begin position="43"/>
        <end position="66"/>
    </location>
</feature>
<dbReference type="STRING" id="329726.AM1_5831"/>
<feature type="region of interest" description="Disordered" evidence="1">
    <location>
        <begin position="138"/>
        <end position="162"/>
    </location>
</feature>
<dbReference type="KEGG" id="amr:AM1_5831"/>
<dbReference type="eggNOG" id="ENOG50341U5">
    <property type="taxonomic scope" value="Bacteria"/>
</dbReference>